<sequence>MISRRQLSWQKLSVFFTVLPCCWSLQVSIQNKEYKVTKGGEVALVCSFIPAAPVESNFILTWDAHPDVTGDPLKPVATYILNNPVRISPSYEGRASVEVDIPKGKSTLHLTKVTMQDNRHYQCNIRILEDDEGTTAASTFLLVLEPPSQPVCTLQGSAEYFHNITLTCKSQEGSPQPVYQWATYSVENIPREFPPKTTQNNGVLSLFNISRDSSGFFICLSSNEIGSASCNFTLAVMPSSMKLGSTAGIIGGVVAGIVVLGIIIFCGCCRKKGKSKENAEDSPKDMVFYDKDGLESGEPYLDDRSKIEKNLVEQFEDKYVAHQSQDSILIQKDEDDQNSYISSKKIHDEKGSDLGSHQYQEEQQKHCHRSQDRRDDHGDHYGSRDCLEDRRDYYGSRDRLEGHRDHYGSRDRLEDRRDHYGSRDCLDNRRDHYGSRDRLEDSRDHYGSRDRLEDRRDHYGSRDCLDNRRDHYGSRDRLEDSRDHYGSRDRLEDSRDHYGSRDRLDDRHDHYGSRDRLDDRHHYGSRDHLDNRHDRYGSQDHLESR</sequence>
<feature type="domain" description="Ig-like" evidence="4">
    <location>
        <begin position="20"/>
        <end position="141"/>
    </location>
</feature>
<dbReference type="SUPFAM" id="SSF48726">
    <property type="entry name" value="Immunoglobulin"/>
    <property type="match status" value="2"/>
</dbReference>
<feature type="chain" id="PRO_5034590292" description="Ig-like domain-containing protein" evidence="3">
    <location>
        <begin position="25"/>
        <end position="545"/>
    </location>
</feature>
<keyword evidence="2" id="KW-0472">Membrane</keyword>
<dbReference type="SMART" id="SM00409">
    <property type="entry name" value="IG"/>
    <property type="match status" value="2"/>
</dbReference>
<dbReference type="InterPro" id="IPR003599">
    <property type="entry name" value="Ig_sub"/>
</dbReference>
<dbReference type="InterPro" id="IPR042474">
    <property type="entry name" value="A33"/>
</dbReference>
<dbReference type="Pfam" id="PF13927">
    <property type="entry name" value="Ig_3"/>
    <property type="match status" value="1"/>
</dbReference>
<evidence type="ECO:0000313" key="5">
    <source>
        <dbReference type="Ensembl" id="ENSNFUP00015044707.1"/>
    </source>
</evidence>
<dbReference type="GO" id="GO:0005886">
    <property type="term" value="C:plasma membrane"/>
    <property type="evidence" value="ECO:0007669"/>
    <property type="project" value="InterPro"/>
</dbReference>
<dbReference type="Proteomes" id="UP000694548">
    <property type="component" value="Chromosome sgr14"/>
</dbReference>
<keyword evidence="2" id="KW-1133">Transmembrane helix</keyword>
<proteinExistence type="predicted"/>
<dbReference type="Pfam" id="PF07686">
    <property type="entry name" value="V-set"/>
    <property type="match status" value="1"/>
</dbReference>
<gene>
    <name evidence="5" type="primary">LOC107389818</name>
</gene>
<feature type="transmembrane region" description="Helical" evidence="2">
    <location>
        <begin position="247"/>
        <end position="268"/>
    </location>
</feature>
<evidence type="ECO:0000256" key="1">
    <source>
        <dbReference type="SAM" id="MobiDB-lite"/>
    </source>
</evidence>
<dbReference type="PROSITE" id="PS50835">
    <property type="entry name" value="IG_LIKE"/>
    <property type="match status" value="2"/>
</dbReference>
<dbReference type="AlphaFoldDB" id="A0A8C6PLF9"/>
<dbReference type="PANTHER" id="PTHR44969">
    <property type="entry name" value="CELL SURFACE A33 ANTIGEN"/>
    <property type="match status" value="1"/>
</dbReference>
<dbReference type="PANTHER" id="PTHR44969:SF1">
    <property type="entry name" value="CELL SURFACE A33 ANTIGEN"/>
    <property type="match status" value="1"/>
</dbReference>
<feature type="signal peptide" evidence="3">
    <location>
        <begin position="1"/>
        <end position="24"/>
    </location>
</feature>
<keyword evidence="2" id="KW-0812">Transmembrane</keyword>
<dbReference type="Gene3D" id="2.60.40.10">
    <property type="entry name" value="Immunoglobulins"/>
    <property type="match status" value="2"/>
</dbReference>
<dbReference type="GeneID" id="107389818"/>
<evidence type="ECO:0000256" key="3">
    <source>
        <dbReference type="SAM" id="SignalP"/>
    </source>
</evidence>
<reference evidence="5" key="1">
    <citation type="submission" date="2014-08" db="EMBL/GenBank/DDBJ databases">
        <authorList>
            <person name="Senf B."/>
            <person name="Petzold A."/>
            <person name="Downie B.R."/>
            <person name="Koch P."/>
            <person name="Platzer M."/>
        </authorList>
    </citation>
    <scope>NUCLEOTIDE SEQUENCE [LARGE SCALE GENOMIC DNA]</scope>
    <source>
        <strain evidence="5">GRZ</strain>
    </source>
</reference>
<feature type="domain" description="Ig-like" evidence="4">
    <location>
        <begin position="146"/>
        <end position="235"/>
    </location>
</feature>
<accession>A0A8C6PLF9</accession>
<dbReference type="Ensembl" id="ENSNFUT00015046653.1">
    <property type="protein sequence ID" value="ENSNFUP00015044707.1"/>
    <property type="gene ID" value="ENSNFUG00015021271.1"/>
</dbReference>
<evidence type="ECO:0000259" key="4">
    <source>
        <dbReference type="PROSITE" id="PS50835"/>
    </source>
</evidence>
<dbReference type="InterPro" id="IPR013783">
    <property type="entry name" value="Ig-like_fold"/>
</dbReference>
<dbReference type="OMA" id="PTYSWKT"/>
<dbReference type="KEGG" id="nfu:107389818"/>
<protein>
    <recommendedName>
        <fullName evidence="4">Ig-like domain-containing protein</fullName>
    </recommendedName>
</protein>
<feature type="region of interest" description="Disordered" evidence="1">
    <location>
        <begin position="346"/>
        <end position="386"/>
    </location>
</feature>
<dbReference type="OrthoDB" id="8825892at2759"/>
<dbReference type="GeneTree" id="ENSGT00940000160248"/>
<dbReference type="InterPro" id="IPR036179">
    <property type="entry name" value="Ig-like_dom_sf"/>
</dbReference>
<feature type="compositionally biased region" description="Basic and acidic residues" evidence="1">
    <location>
        <begin position="359"/>
        <end position="386"/>
    </location>
</feature>
<dbReference type="InterPro" id="IPR013106">
    <property type="entry name" value="Ig_V-set"/>
</dbReference>
<evidence type="ECO:0000313" key="6">
    <source>
        <dbReference type="Proteomes" id="UP000694548"/>
    </source>
</evidence>
<keyword evidence="3" id="KW-0732">Signal</keyword>
<organism evidence="5 6">
    <name type="scientific">Nothobranchius furzeri</name>
    <name type="common">Turquoise killifish</name>
    <dbReference type="NCBI Taxonomy" id="105023"/>
    <lineage>
        <taxon>Eukaryota</taxon>
        <taxon>Metazoa</taxon>
        <taxon>Chordata</taxon>
        <taxon>Craniata</taxon>
        <taxon>Vertebrata</taxon>
        <taxon>Euteleostomi</taxon>
        <taxon>Actinopterygii</taxon>
        <taxon>Neopterygii</taxon>
        <taxon>Teleostei</taxon>
        <taxon>Neoteleostei</taxon>
        <taxon>Acanthomorphata</taxon>
        <taxon>Ovalentaria</taxon>
        <taxon>Atherinomorphae</taxon>
        <taxon>Cyprinodontiformes</taxon>
        <taxon>Nothobranchiidae</taxon>
        <taxon>Nothobranchius</taxon>
    </lineage>
</organism>
<evidence type="ECO:0000256" key="2">
    <source>
        <dbReference type="SAM" id="Phobius"/>
    </source>
</evidence>
<reference evidence="5" key="3">
    <citation type="submission" date="2025-09" db="UniProtKB">
        <authorList>
            <consortium name="Ensembl"/>
        </authorList>
    </citation>
    <scope>IDENTIFICATION</scope>
</reference>
<feature type="region of interest" description="Disordered" evidence="1">
    <location>
        <begin position="412"/>
        <end position="545"/>
    </location>
</feature>
<name>A0A8C6PLF9_NOTFU</name>
<keyword evidence="6" id="KW-1185">Reference proteome</keyword>
<reference evidence="5" key="2">
    <citation type="submission" date="2025-08" db="UniProtKB">
        <authorList>
            <consortium name="Ensembl"/>
        </authorList>
    </citation>
    <scope>IDENTIFICATION</scope>
</reference>
<dbReference type="InterPro" id="IPR007110">
    <property type="entry name" value="Ig-like_dom"/>
</dbReference>